<evidence type="ECO:0000256" key="2">
    <source>
        <dbReference type="ARBA" id="ARBA00023002"/>
    </source>
</evidence>
<dbReference type="GO" id="GO:0047936">
    <property type="term" value="F:glucose 1-dehydrogenase [NAD(P)+] activity"/>
    <property type="evidence" value="ECO:0007669"/>
    <property type="project" value="UniProtKB-EC"/>
</dbReference>
<dbReference type="InterPro" id="IPR020904">
    <property type="entry name" value="Sc_DH/Rdtase_CS"/>
</dbReference>
<dbReference type="Pfam" id="PF13561">
    <property type="entry name" value="adh_short_C2"/>
    <property type="match status" value="1"/>
</dbReference>
<dbReference type="InterPro" id="IPR002347">
    <property type="entry name" value="SDR_fam"/>
</dbReference>
<reference evidence="3" key="1">
    <citation type="journal article" date="2021" name="PeerJ">
        <title>Extensive microbial diversity within the chicken gut microbiome revealed by metagenomics and culture.</title>
        <authorList>
            <person name="Gilroy R."/>
            <person name="Ravi A."/>
            <person name="Getino M."/>
            <person name="Pursley I."/>
            <person name="Horton D.L."/>
            <person name="Alikhan N.F."/>
            <person name="Baker D."/>
            <person name="Gharbi K."/>
            <person name="Hall N."/>
            <person name="Watson M."/>
            <person name="Adriaenssens E.M."/>
            <person name="Foster-Nyarko E."/>
            <person name="Jarju S."/>
            <person name="Secka A."/>
            <person name="Antonio M."/>
            <person name="Oren A."/>
            <person name="Chaudhuri R.R."/>
            <person name="La Ragione R."/>
            <person name="Hildebrand F."/>
            <person name="Pallen M.J."/>
        </authorList>
    </citation>
    <scope>NUCLEOTIDE SEQUENCE</scope>
    <source>
        <strain evidence="3">ChiBcec21-2208</strain>
    </source>
</reference>
<proteinExistence type="inferred from homology"/>
<comment type="similarity">
    <text evidence="1">Belongs to the short-chain dehydrogenases/reductases (SDR) family.</text>
</comment>
<dbReference type="PROSITE" id="PS00061">
    <property type="entry name" value="ADH_SHORT"/>
    <property type="match status" value="1"/>
</dbReference>
<comment type="caution">
    <text evidence="3">The sequence shown here is derived from an EMBL/GenBank/DDBJ whole genome shotgun (WGS) entry which is preliminary data.</text>
</comment>
<dbReference type="Proteomes" id="UP000782880">
    <property type="component" value="Unassembled WGS sequence"/>
</dbReference>
<dbReference type="GO" id="GO:0008206">
    <property type="term" value="P:bile acid metabolic process"/>
    <property type="evidence" value="ECO:0007669"/>
    <property type="project" value="UniProtKB-ARBA"/>
</dbReference>
<gene>
    <name evidence="3" type="ORF">K8V20_04065</name>
</gene>
<dbReference type="Gene3D" id="3.40.50.720">
    <property type="entry name" value="NAD(P)-binding Rossmann-like Domain"/>
    <property type="match status" value="1"/>
</dbReference>
<dbReference type="AlphaFoldDB" id="A0A921LMS7"/>
<dbReference type="InterPro" id="IPR036291">
    <property type="entry name" value="NAD(P)-bd_dom_sf"/>
</dbReference>
<dbReference type="EMBL" id="DYVE01000104">
    <property type="protein sequence ID" value="HJG27806.1"/>
    <property type="molecule type" value="Genomic_DNA"/>
</dbReference>
<dbReference type="PANTHER" id="PTHR42760">
    <property type="entry name" value="SHORT-CHAIN DEHYDROGENASES/REDUCTASES FAMILY MEMBER"/>
    <property type="match status" value="1"/>
</dbReference>
<keyword evidence="2 3" id="KW-0560">Oxidoreductase</keyword>
<dbReference type="PRINTS" id="PR00080">
    <property type="entry name" value="SDRFAMILY"/>
</dbReference>
<organism evidence="3 4">
    <name type="scientific">Subdoligranulum variabile</name>
    <dbReference type="NCBI Taxonomy" id="214851"/>
    <lineage>
        <taxon>Bacteria</taxon>
        <taxon>Bacillati</taxon>
        <taxon>Bacillota</taxon>
        <taxon>Clostridia</taxon>
        <taxon>Eubacteriales</taxon>
        <taxon>Oscillospiraceae</taxon>
        <taxon>Subdoligranulum</taxon>
    </lineage>
</organism>
<accession>A0A921LMS7</accession>
<evidence type="ECO:0000313" key="3">
    <source>
        <dbReference type="EMBL" id="HJG27806.1"/>
    </source>
</evidence>
<dbReference type="PRINTS" id="PR00081">
    <property type="entry name" value="GDHRDH"/>
</dbReference>
<dbReference type="SUPFAM" id="SSF51735">
    <property type="entry name" value="NAD(P)-binding Rossmann-fold domains"/>
    <property type="match status" value="1"/>
</dbReference>
<sequence length="255" mass="26922">MKNIFSIAGKKAIVTGGAQGLSYAMAEGLHNAGAEVVLVDINRDALEQAATRLGGEGAAVHTVAGDLSALESLQPVYDAALEKLGGRVDILVNGAGIQYRSEAENFPLDRWKRILDINLSAVFLLCQLAGRTMLAQGSGCIINIASMTSYFGSEMVPAYTASKGGIMQLTKALSNEWAGRGVRVNAIAPGYMQTHLTADMQQKNPAQYAEITGRTPAHRWGRPEDLQGTAVFLASHAADYISGAIIPVDGGYLGK</sequence>
<evidence type="ECO:0000313" key="4">
    <source>
        <dbReference type="Proteomes" id="UP000782880"/>
    </source>
</evidence>
<dbReference type="PANTHER" id="PTHR42760:SF5">
    <property type="entry name" value="2-DEHYDRO-3-DEOXY-D-GLUCONATE 5-DEHYDROGENASE"/>
    <property type="match status" value="1"/>
</dbReference>
<dbReference type="NCBIfam" id="NF005559">
    <property type="entry name" value="PRK07231.1"/>
    <property type="match status" value="1"/>
</dbReference>
<dbReference type="EC" id="1.1.1.47" evidence="3"/>
<name>A0A921LMS7_9FIRM</name>
<protein>
    <submittedName>
        <fullName evidence="3">Glucose 1-dehydrogenase</fullName>
        <ecNumber evidence="3">1.1.1.47</ecNumber>
    </submittedName>
</protein>
<reference evidence="3" key="2">
    <citation type="submission" date="2021-09" db="EMBL/GenBank/DDBJ databases">
        <authorList>
            <person name="Gilroy R."/>
        </authorList>
    </citation>
    <scope>NUCLEOTIDE SEQUENCE</scope>
    <source>
        <strain evidence="3">ChiBcec21-2208</strain>
    </source>
</reference>
<evidence type="ECO:0000256" key="1">
    <source>
        <dbReference type="ARBA" id="ARBA00006484"/>
    </source>
</evidence>
<dbReference type="FunFam" id="3.40.50.720:FF:000084">
    <property type="entry name" value="Short-chain dehydrogenase reductase"/>
    <property type="match status" value="1"/>
</dbReference>